<dbReference type="Proteomes" id="UP000032229">
    <property type="component" value="Chromosome"/>
</dbReference>
<protein>
    <submittedName>
        <fullName evidence="2">Uncharacterized protein</fullName>
    </submittedName>
</protein>
<dbReference type="EMBL" id="CP007202">
    <property type="protein sequence ID" value="AJR05029.1"/>
    <property type="molecule type" value="Genomic_DNA"/>
</dbReference>
<feature type="chain" id="PRO_5002184385" evidence="1">
    <location>
        <begin position="20"/>
        <end position="116"/>
    </location>
</feature>
<sequence length="116" mass="13156">MKKVFIITFIMSAFAFCSASNINTYEEISYYKTSLVNFSAFQNWYATTGTTRKSFGTNYSINIRVKGRQLLGVCVSISEVQVSNGGNWSSVRYSRAIGEDCTYYVNVEGKSYYFTI</sequence>
<keyword evidence="1" id="KW-0732">Signal</keyword>
<name>A0A0C5WIN5_9FLAO</name>
<accession>A0A0C5WIN5</accession>
<gene>
    <name evidence="2" type="ORF">AW14_14750</name>
</gene>
<evidence type="ECO:0000256" key="1">
    <source>
        <dbReference type="SAM" id="SignalP"/>
    </source>
</evidence>
<dbReference type="AlphaFoldDB" id="A0A0C5WIN5"/>
<dbReference type="STRING" id="1454006.AW14_14750"/>
<feature type="signal peptide" evidence="1">
    <location>
        <begin position="1"/>
        <end position="19"/>
    </location>
</feature>
<keyword evidence="3" id="KW-1185">Reference proteome</keyword>
<organism evidence="2 3">
    <name type="scientific">Siansivirga zeaxanthinifaciens CC-SAMT-1</name>
    <dbReference type="NCBI Taxonomy" id="1454006"/>
    <lineage>
        <taxon>Bacteria</taxon>
        <taxon>Pseudomonadati</taxon>
        <taxon>Bacteroidota</taxon>
        <taxon>Flavobacteriia</taxon>
        <taxon>Flavobacteriales</taxon>
        <taxon>Flavobacteriaceae</taxon>
        <taxon>Siansivirga</taxon>
    </lineage>
</organism>
<evidence type="ECO:0000313" key="2">
    <source>
        <dbReference type="EMBL" id="AJR05029.1"/>
    </source>
</evidence>
<proteinExistence type="predicted"/>
<dbReference type="RefSeq" id="WP_044639420.1">
    <property type="nucleotide sequence ID" value="NZ_CP007202.1"/>
</dbReference>
<reference evidence="2 3" key="1">
    <citation type="submission" date="2014-02" db="EMBL/GenBank/DDBJ databases">
        <authorList>
            <person name="Young C.-C."/>
            <person name="Hameed A."/>
            <person name="Huang H.-C."/>
            <person name="Shahina M."/>
        </authorList>
    </citation>
    <scope>NUCLEOTIDE SEQUENCE [LARGE SCALE GENOMIC DNA]</scope>
    <source>
        <strain evidence="2 3">CC-SAMT-1</strain>
    </source>
</reference>
<evidence type="ECO:0000313" key="3">
    <source>
        <dbReference type="Proteomes" id="UP000032229"/>
    </source>
</evidence>
<dbReference type="KEGG" id="sze:AW14_14750"/>
<dbReference type="HOGENOM" id="CLU_2095218_0_0_10"/>